<comment type="subcellular location">
    <subcellularLocation>
        <location evidence="1">Cell membrane</location>
        <topology evidence="1">Multi-pass membrane protein</topology>
    </subcellularLocation>
</comment>
<sequence>MIMDYILGVINEVLNDRQLSTYLFYAIAAAAGVMLALAMSLLFSGLYSPARSRLKGLKVGALASAGSGGFEDALEHDSKVREGLLKHLSFDSSGGRKRLIHAGFHSNNALAIYNGLRLLFLLVMSIVSIFATQLMVDLSTGMQIYIIVMLMGLALLAPSFVLDRFAASRMRKIRNGFPDALDLLVVCCESGQGLLAALQRVSVELRVSHKELAEELLLVCQKNRAGIDLATGLHEFSERTGLADIRGLNGAITQSLRLGTGIAETLRVYAEEYREKRLQAAEELAAKLGVKIIFPMLTCIWPSFFIVAVGPAIIKVMEVWDKI</sequence>
<dbReference type="PANTHER" id="PTHR35007">
    <property type="entry name" value="INTEGRAL MEMBRANE PROTEIN-RELATED"/>
    <property type="match status" value="1"/>
</dbReference>
<keyword evidence="2" id="KW-1003">Cell membrane</keyword>
<dbReference type="Pfam" id="PF00482">
    <property type="entry name" value="T2SSF"/>
    <property type="match status" value="1"/>
</dbReference>
<accession>A0ABP9S1L7</accession>
<keyword evidence="4 6" id="KW-1133">Transmembrane helix</keyword>
<feature type="transmembrane region" description="Helical" evidence="6">
    <location>
        <begin position="142"/>
        <end position="162"/>
    </location>
</feature>
<feature type="transmembrane region" description="Helical" evidence="6">
    <location>
        <begin position="292"/>
        <end position="314"/>
    </location>
</feature>
<reference evidence="9" key="1">
    <citation type="journal article" date="2019" name="Int. J. Syst. Evol. Microbiol.">
        <title>The Global Catalogue of Microorganisms (GCM) 10K type strain sequencing project: providing services to taxonomists for standard genome sequencing and annotation.</title>
        <authorList>
            <consortium name="The Broad Institute Genomics Platform"/>
            <consortium name="The Broad Institute Genome Sequencing Center for Infectious Disease"/>
            <person name="Wu L."/>
            <person name="Ma J."/>
        </authorList>
    </citation>
    <scope>NUCLEOTIDE SEQUENCE [LARGE SCALE GENOMIC DNA]</scope>
    <source>
        <strain evidence="9">JCM 18720</strain>
    </source>
</reference>
<feature type="domain" description="Type II secretion system protein GspF" evidence="7">
    <location>
        <begin position="181"/>
        <end position="309"/>
    </location>
</feature>
<evidence type="ECO:0000256" key="4">
    <source>
        <dbReference type="ARBA" id="ARBA00022989"/>
    </source>
</evidence>
<feature type="transmembrane region" description="Helical" evidence="6">
    <location>
        <begin position="118"/>
        <end position="136"/>
    </location>
</feature>
<feature type="transmembrane region" description="Helical" evidence="6">
    <location>
        <begin position="22"/>
        <end position="47"/>
    </location>
</feature>
<evidence type="ECO:0000259" key="7">
    <source>
        <dbReference type="Pfam" id="PF00482"/>
    </source>
</evidence>
<evidence type="ECO:0000256" key="1">
    <source>
        <dbReference type="ARBA" id="ARBA00004651"/>
    </source>
</evidence>
<dbReference type="EMBL" id="BAABLF010000006">
    <property type="protein sequence ID" value="GAA5189409.1"/>
    <property type="molecule type" value="Genomic_DNA"/>
</dbReference>
<keyword evidence="3 6" id="KW-0812">Transmembrane</keyword>
<keyword evidence="5 6" id="KW-0472">Membrane</keyword>
<name>A0ABP9S1L7_9GAMM</name>
<proteinExistence type="predicted"/>
<evidence type="ECO:0000256" key="2">
    <source>
        <dbReference type="ARBA" id="ARBA00022475"/>
    </source>
</evidence>
<evidence type="ECO:0000313" key="9">
    <source>
        <dbReference type="Proteomes" id="UP001501600"/>
    </source>
</evidence>
<protein>
    <submittedName>
        <fullName evidence="8">Type II secretion system F family protein</fullName>
    </submittedName>
</protein>
<comment type="caution">
    <text evidence="8">The sequence shown here is derived from an EMBL/GenBank/DDBJ whole genome shotgun (WGS) entry which is preliminary data.</text>
</comment>
<dbReference type="PANTHER" id="PTHR35007:SF2">
    <property type="entry name" value="PILUS ASSEMBLE PROTEIN"/>
    <property type="match status" value="1"/>
</dbReference>
<gene>
    <name evidence="8" type="ORF">GCM10025772_11770</name>
</gene>
<organism evidence="8 9">
    <name type="scientific">Ferrimonas gelatinilytica</name>
    <dbReference type="NCBI Taxonomy" id="1255257"/>
    <lineage>
        <taxon>Bacteria</taxon>
        <taxon>Pseudomonadati</taxon>
        <taxon>Pseudomonadota</taxon>
        <taxon>Gammaproteobacteria</taxon>
        <taxon>Alteromonadales</taxon>
        <taxon>Ferrimonadaceae</taxon>
        <taxon>Ferrimonas</taxon>
    </lineage>
</organism>
<dbReference type="Proteomes" id="UP001501600">
    <property type="component" value="Unassembled WGS sequence"/>
</dbReference>
<evidence type="ECO:0000256" key="5">
    <source>
        <dbReference type="ARBA" id="ARBA00023136"/>
    </source>
</evidence>
<dbReference type="InterPro" id="IPR018076">
    <property type="entry name" value="T2SS_GspF_dom"/>
</dbReference>
<evidence type="ECO:0000313" key="8">
    <source>
        <dbReference type="EMBL" id="GAA5189409.1"/>
    </source>
</evidence>
<evidence type="ECO:0000256" key="3">
    <source>
        <dbReference type="ARBA" id="ARBA00022692"/>
    </source>
</evidence>
<keyword evidence="9" id="KW-1185">Reference proteome</keyword>
<evidence type="ECO:0000256" key="6">
    <source>
        <dbReference type="SAM" id="Phobius"/>
    </source>
</evidence>